<dbReference type="HOGENOM" id="CLU_155886_0_0_4"/>
<dbReference type="Gene3D" id="1.10.10.10">
    <property type="entry name" value="Winged helix-like DNA-binding domain superfamily/Winged helix DNA-binding domain"/>
    <property type="match status" value="1"/>
</dbReference>
<keyword evidence="2" id="KW-1185">Reference proteome</keyword>
<protein>
    <submittedName>
        <fullName evidence="1">Predicted transcriptional regulator</fullName>
    </submittedName>
</protein>
<organism evidence="1 2">
    <name type="scientific">Cupriavidus necator (strain ATCC 17699 / DSM 428 / KCTC 22496 / NCIMB 10442 / H16 / Stanier 337)</name>
    <name type="common">Ralstonia eutropha</name>
    <dbReference type="NCBI Taxonomy" id="381666"/>
    <lineage>
        <taxon>Bacteria</taxon>
        <taxon>Pseudomonadati</taxon>
        <taxon>Pseudomonadota</taxon>
        <taxon>Betaproteobacteria</taxon>
        <taxon>Burkholderiales</taxon>
        <taxon>Burkholderiaceae</taxon>
        <taxon>Cupriavidus</taxon>
    </lineage>
</organism>
<sequence>MIRIPAPSGAPTAPMKPPIFDRLFSRIHVLKLVQSSPSTVLSLVDRLRERGIDKNIRSLRPILRSLMMARAITAELVEGCGRVYCITEQGRAELEAYMSHLAVLKAELEPGAEE</sequence>
<dbReference type="KEGG" id="reh:H16_B2052"/>
<dbReference type="eggNOG" id="COG1695">
    <property type="taxonomic scope" value="Bacteria"/>
</dbReference>
<dbReference type="InterPro" id="IPR036388">
    <property type="entry name" value="WH-like_DNA-bd_sf"/>
</dbReference>
<dbReference type="InterPro" id="IPR036390">
    <property type="entry name" value="WH_DNA-bd_sf"/>
</dbReference>
<dbReference type="Proteomes" id="UP000008210">
    <property type="component" value="Chromosome 2"/>
</dbReference>
<evidence type="ECO:0000313" key="1">
    <source>
        <dbReference type="EMBL" id="CAJ96834.1"/>
    </source>
</evidence>
<evidence type="ECO:0000313" key="2">
    <source>
        <dbReference type="Proteomes" id="UP000008210"/>
    </source>
</evidence>
<dbReference type="AlphaFoldDB" id="Q0JZJ0"/>
<accession>Q0JZJ0</accession>
<name>Q0JZJ0_CUPNH</name>
<gene>
    <name evidence="1" type="ordered locus">H16_B2052</name>
</gene>
<dbReference type="SUPFAM" id="SSF46785">
    <property type="entry name" value="Winged helix' DNA-binding domain"/>
    <property type="match status" value="1"/>
</dbReference>
<dbReference type="EMBL" id="AM260480">
    <property type="protein sequence ID" value="CAJ96834.1"/>
    <property type="molecule type" value="Genomic_DNA"/>
</dbReference>
<reference evidence="1 2" key="1">
    <citation type="journal article" date="2006" name="Nat. Biotechnol.">
        <title>Genome sequence of the bioplastic-producing 'Knallgas' bacterium Ralstonia eutropha H16.</title>
        <authorList>
            <person name="Pohlmann A."/>
            <person name="Fricke W.F."/>
            <person name="Reinecke F."/>
            <person name="Kusian B."/>
            <person name="Liesegang H."/>
            <person name="Cramm R."/>
            <person name="Eitinger T."/>
            <person name="Ewering C."/>
            <person name="Potter M."/>
            <person name="Schwartz E."/>
            <person name="Strittmatter A."/>
            <person name="Voss I."/>
            <person name="Gottschalk G."/>
            <person name="Steinbuechel A."/>
            <person name="Friedrich B."/>
            <person name="Bowien B."/>
        </authorList>
    </citation>
    <scope>NUCLEOTIDE SEQUENCE [LARGE SCALE GENOMIC DNA]</scope>
    <source>
        <strain evidence="2">ATCC 17699 / DSM 428 / KCTC 22496 / NCIMB 10442 / H16 / Stanier 337</strain>
    </source>
</reference>
<dbReference type="STRING" id="381666.H16_B2052"/>
<proteinExistence type="predicted"/>